<dbReference type="InterPro" id="IPR002816">
    <property type="entry name" value="TraB/PrgY/GumN_fam"/>
</dbReference>
<feature type="signal peptide" evidence="1">
    <location>
        <begin position="1"/>
        <end position="22"/>
    </location>
</feature>
<sequence>MFRLLSVMSSLIVFFTSYSVQAEPQHWLAKKGETEYMIIGSVHVGDKSMYPLPEAVTRFLTNSNGLIIEADIRNTEGVTYPETSLHARDVLDKTQRKHLAEIANDLGLQEAQLLNAPPWSAALTIQLMLVNKLGYASDQGVDMHLINLADQQKVPVLALESVQFQLDLITGQKDGGKEFLLSSIEEYDGGDKLVQCLIDSWKSGDGSSLEAASASEQSSDEFNEAFLYSRNRDWAQKLDTGSVLPKKSGKYTVVVGSLHLVGKDNVIELLEKRGFTVKPLAKTHKADCDIG</sequence>
<dbReference type="RefSeq" id="WP_009700726.1">
    <property type="nucleotide sequence ID" value="NZ_BBKY01000039.1"/>
</dbReference>
<dbReference type="Pfam" id="PF01963">
    <property type="entry name" value="TraB_PrgY_gumN"/>
    <property type="match status" value="1"/>
</dbReference>
<organism evidence="2 3">
    <name type="scientific">Vibrio harveyi</name>
    <name type="common">Beneckea harveyi</name>
    <dbReference type="NCBI Taxonomy" id="669"/>
    <lineage>
        <taxon>Bacteria</taxon>
        <taxon>Pseudomonadati</taxon>
        <taxon>Pseudomonadota</taxon>
        <taxon>Gammaproteobacteria</taxon>
        <taxon>Vibrionales</taxon>
        <taxon>Vibrionaceae</taxon>
        <taxon>Vibrio</taxon>
    </lineage>
</organism>
<dbReference type="STRING" id="669.AL538_13330"/>
<protein>
    <submittedName>
        <fullName evidence="2">TraB family protein</fullName>
    </submittedName>
</protein>
<dbReference type="PANTHER" id="PTHR40590:SF1">
    <property type="entry name" value="CYTOPLASMIC PROTEIN"/>
    <property type="match status" value="1"/>
</dbReference>
<accession>A0A454CZW4</accession>
<dbReference type="Proteomes" id="UP000008367">
    <property type="component" value="Unassembled WGS sequence"/>
</dbReference>
<feature type="chain" id="PRO_5030094710" evidence="1">
    <location>
        <begin position="23"/>
        <end position="291"/>
    </location>
</feature>
<proteinExistence type="predicted"/>
<evidence type="ECO:0000313" key="2">
    <source>
        <dbReference type="EMBL" id="EKM31946.1"/>
    </source>
</evidence>
<gene>
    <name evidence="2" type="ORF">VCHENC02_2460</name>
</gene>
<dbReference type="PANTHER" id="PTHR40590">
    <property type="entry name" value="CYTOPLASMIC PROTEIN-RELATED"/>
    <property type="match status" value="1"/>
</dbReference>
<dbReference type="EMBL" id="AJSR01000959">
    <property type="protein sequence ID" value="EKM31946.1"/>
    <property type="molecule type" value="Genomic_DNA"/>
</dbReference>
<comment type="caution">
    <text evidence="2">The sequence shown here is derived from an EMBL/GenBank/DDBJ whole genome shotgun (WGS) entry which is preliminary data.</text>
</comment>
<dbReference type="AlphaFoldDB" id="A0A454CZW4"/>
<dbReference type="CDD" id="cd14789">
    <property type="entry name" value="Tiki"/>
    <property type="match status" value="1"/>
</dbReference>
<reference evidence="2 3" key="1">
    <citation type="submission" date="2012-10" db="EMBL/GenBank/DDBJ databases">
        <title>Genome sequence of Vibrio Cholerae HENC-02.</title>
        <authorList>
            <person name="Eppinger M."/>
            <person name="Hasan N.A."/>
            <person name="Sengamalay N."/>
            <person name="Hine E."/>
            <person name="Su Q."/>
            <person name="Daugherty S.C."/>
            <person name="Young S."/>
            <person name="Sadzewicz L."/>
            <person name="Tallon L."/>
            <person name="Cebula T.A."/>
            <person name="Ravel J."/>
            <person name="Colwell R.R."/>
        </authorList>
    </citation>
    <scope>NUCLEOTIDE SEQUENCE [LARGE SCALE GENOMIC DNA]</scope>
    <source>
        <strain evidence="2 3">HENC-02</strain>
    </source>
</reference>
<evidence type="ECO:0000313" key="3">
    <source>
        <dbReference type="Proteomes" id="UP000008367"/>
    </source>
</evidence>
<evidence type="ECO:0000256" key="1">
    <source>
        <dbReference type="SAM" id="SignalP"/>
    </source>
</evidence>
<keyword evidence="1" id="KW-0732">Signal</keyword>
<dbReference type="InterPro" id="IPR047111">
    <property type="entry name" value="YbaP-like"/>
</dbReference>
<name>A0A454CZW4_VIBHA</name>